<dbReference type="AlphaFoldDB" id="A0AAV9SEW1"/>
<organism evidence="1 2">
    <name type="scientific">Crenichthys baileyi</name>
    <name type="common">White River springfish</name>
    <dbReference type="NCBI Taxonomy" id="28760"/>
    <lineage>
        <taxon>Eukaryota</taxon>
        <taxon>Metazoa</taxon>
        <taxon>Chordata</taxon>
        <taxon>Craniata</taxon>
        <taxon>Vertebrata</taxon>
        <taxon>Euteleostomi</taxon>
        <taxon>Actinopterygii</taxon>
        <taxon>Neopterygii</taxon>
        <taxon>Teleostei</taxon>
        <taxon>Neoteleostei</taxon>
        <taxon>Acanthomorphata</taxon>
        <taxon>Ovalentaria</taxon>
        <taxon>Atherinomorphae</taxon>
        <taxon>Cyprinodontiformes</taxon>
        <taxon>Goodeidae</taxon>
        <taxon>Crenichthys</taxon>
    </lineage>
</organism>
<reference evidence="1 2" key="1">
    <citation type="submission" date="2021-06" db="EMBL/GenBank/DDBJ databases">
        <authorList>
            <person name="Palmer J.M."/>
        </authorList>
    </citation>
    <scope>NUCLEOTIDE SEQUENCE [LARGE SCALE GENOMIC DNA]</scope>
    <source>
        <strain evidence="1 2">MEX-2019</strain>
        <tissue evidence="1">Muscle</tissue>
    </source>
</reference>
<evidence type="ECO:0000313" key="1">
    <source>
        <dbReference type="EMBL" id="KAK5619337.1"/>
    </source>
</evidence>
<name>A0AAV9SEW1_9TELE</name>
<protein>
    <submittedName>
        <fullName evidence="1">Uncharacterized protein</fullName>
    </submittedName>
</protein>
<sequence>MYTIRQAPPPNCARTSIFLTRLFMRREAAGSRAILCPCNSNIMKVKRKADRKWGEEKGKMCSTGHHGRDSNQGIHRSCPLPLHQHSPNSYYLTGSCIHNQSYTTSRNKAETAPLKLIFFSYIPCKFRP</sequence>
<keyword evidence="2" id="KW-1185">Reference proteome</keyword>
<gene>
    <name evidence="1" type="ORF">CRENBAI_011888</name>
</gene>
<dbReference type="EMBL" id="JAHHUM010000580">
    <property type="protein sequence ID" value="KAK5619337.1"/>
    <property type="molecule type" value="Genomic_DNA"/>
</dbReference>
<dbReference type="Proteomes" id="UP001311232">
    <property type="component" value="Unassembled WGS sequence"/>
</dbReference>
<accession>A0AAV9SEW1</accession>
<evidence type="ECO:0000313" key="2">
    <source>
        <dbReference type="Proteomes" id="UP001311232"/>
    </source>
</evidence>
<proteinExistence type="predicted"/>
<comment type="caution">
    <text evidence="1">The sequence shown here is derived from an EMBL/GenBank/DDBJ whole genome shotgun (WGS) entry which is preliminary data.</text>
</comment>